<protein>
    <recommendedName>
        <fullName evidence="4">N-acetylgalactosaminide beta-1,3-galactosyltransferase</fullName>
        <ecNumber evidence="4">2.4.1.122</ecNumber>
    </recommendedName>
</protein>
<evidence type="ECO:0000256" key="1">
    <source>
        <dbReference type="ARBA" id="ARBA00004606"/>
    </source>
</evidence>
<feature type="chain" id="PRO_5003259570" description="N-acetylgalactosaminide beta-1,3-galactosyltransferase" evidence="12">
    <location>
        <begin position="21"/>
        <end position="372"/>
    </location>
</feature>
<dbReference type="Pfam" id="PF02434">
    <property type="entry name" value="Fringe"/>
    <property type="match status" value="1"/>
</dbReference>
<keyword evidence="6 14" id="KW-0808">Transferase</keyword>
<comment type="pathway">
    <text evidence="2">Protein modification; protein glycosylation.</text>
</comment>
<evidence type="ECO:0000256" key="4">
    <source>
        <dbReference type="ARBA" id="ARBA00012557"/>
    </source>
</evidence>
<evidence type="ECO:0000256" key="5">
    <source>
        <dbReference type="ARBA" id="ARBA00022676"/>
    </source>
</evidence>
<name>F0VZR6_9STRA</name>
<proteinExistence type="inferred from homology"/>
<organism evidence="14">
    <name type="scientific">Albugo laibachii Nc14</name>
    <dbReference type="NCBI Taxonomy" id="890382"/>
    <lineage>
        <taxon>Eukaryota</taxon>
        <taxon>Sar</taxon>
        <taxon>Stramenopiles</taxon>
        <taxon>Oomycota</taxon>
        <taxon>Peronosporomycetes</taxon>
        <taxon>Albuginales</taxon>
        <taxon>Albuginaceae</taxon>
        <taxon>Albugo</taxon>
    </lineage>
</organism>
<evidence type="ECO:0000256" key="6">
    <source>
        <dbReference type="ARBA" id="ARBA00022679"/>
    </source>
</evidence>
<dbReference type="GO" id="GO:0000166">
    <property type="term" value="F:nucleotide binding"/>
    <property type="evidence" value="ECO:0007669"/>
    <property type="project" value="UniProtKB-KW"/>
</dbReference>
<reference evidence="14" key="1">
    <citation type="journal article" date="2011" name="PLoS Biol.">
        <title>Gene gain and loss during evolution of obligate parasitism in the white rust pathogen of Arabidopsis thaliana.</title>
        <authorList>
            <person name="Kemen E."/>
            <person name="Gardiner A."/>
            <person name="Schultz-Larsen T."/>
            <person name="Kemen A.C."/>
            <person name="Balmuth A.L."/>
            <person name="Robert-Seilaniantz A."/>
            <person name="Bailey K."/>
            <person name="Holub E."/>
            <person name="Studholme D.J."/>
            <person name="Maclean D."/>
            <person name="Jones J.D."/>
        </authorList>
    </citation>
    <scope>NUCLEOTIDE SEQUENCE</scope>
</reference>
<reference evidence="14" key="2">
    <citation type="submission" date="2011-02" db="EMBL/GenBank/DDBJ databases">
        <authorList>
            <person name="MacLean D."/>
        </authorList>
    </citation>
    <scope>NUCLEOTIDE SEQUENCE</scope>
</reference>
<evidence type="ECO:0000256" key="7">
    <source>
        <dbReference type="ARBA" id="ARBA00022692"/>
    </source>
</evidence>
<sequence length="372" mass="43542">MLRFSLLPLFLSAYETATLSGHASISKYEVCAFDYSHSKAPLDLIQVVPQPQSILTNVRYPRILCFVNTISTHLERAQAVAGTWGQRCDKLIFFSNVSGSGLSEMLNFEVIGLDVNSDHNHLWGKHKASLAYVHTHFRHSYDWFYKADDDAYVIMENLKNYLSQPEIYSRWKTEPMQLGHRLRLENNITQYYIVERALRNDFMRKYGRLIFNGGGPGYALNRMFLDNVVNSFSEYDCFSQKHSEMIPDDVAISFCMAWKDNFPVETRDYQGRERWHVDSLDGAYHSYLYDPNNWIFKFHETIGGVRARNECCAPDSVAMHYVTPNLMYHYERQLYWCRDGDSDTMHDYNSKFNYSISEKIMEIPLEADRNEQ</sequence>
<keyword evidence="9" id="KW-0735">Signal-anchor</keyword>
<evidence type="ECO:0000256" key="10">
    <source>
        <dbReference type="ARBA" id="ARBA00022989"/>
    </source>
</evidence>
<evidence type="ECO:0000259" key="13">
    <source>
        <dbReference type="Pfam" id="PF02434"/>
    </source>
</evidence>
<keyword evidence="8" id="KW-0547">Nucleotide-binding</keyword>
<comment type="subcellular location">
    <subcellularLocation>
        <location evidence="1">Membrane</location>
        <topology evidence="1">Single-pass type II membrane protein</topology>
    </subcellularLocation>
</comment>
<keyword evidence="5 14" id="KW-0328">Glycosyltransferase</keyword>
<dbReference type="GO" id="GO:0016263">
    <property type="term" value="F:glycoprotein-N-acetylgalactosamine 3-beta-galactosyltransferase activity"/>
    <property type="evidence" value="ECO:0007669"/>
    <property type="project" value="UniProtKB-EC"/>
</dbReference>
<comment type="similarity">
    <text evidence="3">Belongs to the glycosyltransferase 31 family. Beta3-Gal-T subfamily.</text>
</comment>
<dbReference type="InterPro" id="IPR003378">
    <property type="entry name" value="Fringe-like_glycosylTrfase"/>
</dbReference>
<dbReference type="AlphaFoldDB" id="F0VZR6"/>
<dbReference type="PANTHER" id="PTHR23033">
    <property type="entry name" value="BETA1,3-GALACTOSYLTRANSFERASE"/>
    <property type="match status" value="1"/>
</dbReference>
<dbReference type="EMBL" id="FR824048">
    <property type="protein sequence ID" value="CCA14287.1"/>
    <property type="molecule type" value="Genomic_DNA"/>
</dbReference>
<dbReference type="HOGENOM" id="CLU_035857_0_1_1"/>
<evidence type="ECO:0000256" key="12">
    <source>
        <dbReference type="SAM" id="SignalP"/>
    </source>
</evidence>
<evidence type="ECO:0000256" key="8">
    <source>
        <dbReference type="ARBA" id="ARBA00022741"/>
    </source>
</evidence>
<feature type="domain" description="Fringe-like glycosyltransferase" evidence="13">
    <location>
        <begin position="71"/>
        <end position="258"/>
    </location>
</feature>
<keyword evidence="12" id="KW-0732">Signal</keyword>
<evidence type="ECO:0000256" key="9">
    <source>
        <dbReference type="ARBA" id="ARBA00022968"/>
    </source>
</evidence>
<evidence type="ECO:0000256" key="11">
    <source>
        <dbReference type="ARBA" id="ARBA00023136"/>
    </source>
</evidence>
<keyword evidence="11" id="KW-0472">Membrane</keyword>
<evidence type="ECO:0000313" key="14">
    <source>
        <dbReference type="EMBL" id="CCA14287.1"/>
    </source>
</evidence>
<feature type="signal peptide" evidence="12">
    <location>
        <begin position="1"/>
        <end position="20"/>
    </location>
</feature>
<dbReference type="InterPro" id="IPR026050">
    <property type="entry name" value="C1GALT1/C1GALT1_chp1"/>
</dbReference>
<gene>
    <name evidence="14" type="primary">AlNc14C3G395</name>
    <name evidence="14" type="ORF">ALNC14_004300</name>
</gene>
<keyword evidence="7" id="KW-0812">Transmembrane</keyword>
<accession>F0VZR6</accession>
<dbReference type="GO" id="GO:0016020">
    <property type="term" value="C:membrane"/>
    <property type="evidence" value="ECO:0007669"/>
    <property type="project" value="UniProtKB-SubCell"/>
</dbReference>
<dbReference type="Gene3D" id="3.90.550.50">
    <property type="match status" value="1"/>
</dbReference>
<dbReference type="EC" id="2.4.1.122" evidence="4"/>
<keyword evidence="10" id="KW-1133">Transmembrane helix</keyword>
<dbReference type="PANTHER" id="PTHR23033:SF14">
    <property type="entry name" value="GLYCOPROTEIN-N-ACETYLGALACTOSAMINE 3-BETA-GALACTOSYLTRANSFERASE 1-RELATED"/>
    <property type="match status" value="1"/>
</dbReference>
<evidence type="ECO:0000256" key="2">
    <source>
        <dbReference type="ARBA" id="ARBA00004922"/>
    </source>
</evidence>
<evidence type="ECO:0000256" key="3">
    <source>
        <dbReference type="ARBA" id="ARBA00006462"/>
    </source>
</evidence>